<gene>
    <name evidence="3" type="ORF">B5C34_11045</name>
</gene>
<dbReference type="RefSeq" id="WP_088712643.1">
    <property type="nucleotide sequence ID" value="NZ_NFZT01000001.1"/>
</dbReference>
<keyword evidence="4" id="KW-1185">Reference proteome</keyword>
<evidence type="ECO:0000313" key="3">
    <source>
        <dbReference type="EMBL" id="OWV33943.1"/>
    </source>
</evidence>
<dbReference type="Pfam" id="PF10592">
    <property type="entry name" value="AIPR"/>
    <property type="match status" value="1"/>
</dbReference>
<dbReference type="Pfam" id="PF22879">
    <property type="entry name" value="AIPR_N"/>
    <property type="match status" value="1"/>
</dbReference>
<protein>
    <recommendedName>
        <fullName evidence="5">Abortive phage infection protein</fullName>
    </recommendedName>
</protein>
<dbReference type="AlphaFoldDB" id="A0A219B721"/>
<evidence type="ECO:0008006" key="5">
    <source>
        <dbReference type="Google" id="ProtNLM"/>
    </source>
</evidence>
<accession>A0A219B721</accession>
<feature type="domain" description="Abortive phage infection protein C-terminal" evidence="1">
    <location>
        <begin position="243"/>
        <end position="565"/>
    </location>
</feature>
<dbReference type="OrthoDB" id="9806213at2"/>
<evidence type="ECO:0000259" key="2">
    <source>
        <dbReference type="Pfam" id="PF22879"/>
    </source>
</evidence>
<reference evidence="4" key="1">
    <citation type="submission" date="2017-05" db="EMBL/GenBank/DDBJ databases">
        <authorList>
            <person name="Lin X."/>
        </authorList>
    </citation>
    <scope>NUCLEOTIDE SEQUENCE [LARGE SCALE GENOMIC DNA]</scope>
    <source>
        <strain evidence="4">JLT2012</strain>
    </source>
</reference>
<organism evidence="3 4">
    <name type="scientific">Pacificimonas flava</name>
    <dbReference type="NCBI Taxonomy" id="1234595"/>
    <lineage>
        <taxon>Bacteria</taxon>
        <taxon>Pseudomonadati</taxon>
        <taxon>Pseudomonadota</taxon>
        <taxon>Alphaproteobacteria</taxon>
        <taxon>Sphingomonadales</taxon>
        <taxon>Sphingosinicellaceae</taxon>
        <taxon>Pacificimonas</taxon>
    </lineage>
</organism>
<feature type="domain" description="Abortive infection phage resistance protein N-terminal" evidence="2">
    <location>
        <begin position="33"/>
        <end position="180"/>
    </location>
</feature>
<name>A0A219B721_9SPHN</name>
<evidence type="ECO:0000313" key="4">
    <source>
        <dbReference type="Proteomes" id="UP000198462"/>
    </source>
</evidence>
<proteinExistence type="predicted"/>
<dbReference type="Proteomes" id="UP000198462">
    <property type="component" value="Unassembled WGS sequence"/>
</dbReference>
<dbReference type="InterPro" id="IPR055101">
    <property type="entry name" value="AIPR_N"/>
</dbReference>
<dbReference type="InterPro" id="IPR018891">
    <property type="entry name" value="AIPR_C"/>
</dbReference>
<comment type="caution">
    <text evidence="3">The sequence shown here is derived from an EMBL/GenBank/DDBJ whole genome shotgun (WGS) entry which is preliminary data.</text>
</comment>
<evidence type="ECO:0000259" key="1">
    <source>
        <dbReference type="Pfam" id="PF10592"/>
    </source>
</evidence>
<sequence length="699" mass="79457">MPEESSIEDDYREFREELLRDAEFSGEPQRAAFFQMFAELAADNGDTADLTYAPVFREGARGYQVDGYAWDAERGELHVAISDYHADENLQTINMDRPKQLFGRVRRFFQHSAGEDFIDSLEETSPAFELANLVNQAGSQIKRIRCVIFSNARLSTRKKTLEAEEVIGAKMTLNIIDFVRYLDIASARGGTEPIELEVRELNEGLLPCLDAHDPGSDTQSYLVVMPGELLARMYGLYGARLMEQNVRTFLQARTKTNKGIIHTASDQPERFFAYNNGITATANGLVIEKDEDGRPGISQIRNLQIVNGGQTTASLLYAGDRGSADLSKIFVQMKLTVIDPDQVDTVVPLISRFANTQNKVSEADFFSNHEFHVEMQKISRRLAAPAAAGRLATTKWFYERARGQYRTECGLRTTAEKRRFQIEYPRNQVIQKTDLAKYQMSFRPAPHVVSTGAQKCFLEFAKEIDQQWQTSRTTFNDAFFREMVAKAIIFRWVDKHVGTSDWYKEDRGYKANIVTYTIGWLVDHLSREGRKLDFDMVWKEQDVPEELQVAFTDLAPQVAGVVKSPPPSISNISEYAKKEICWKALCEGEFDFTGNLKASTIGMEEVRQRKKDNRSEGEIDIEIGFDTFVLENVNRICELEDFAKRKRIMTPSAASAIRKLRSGRIDLARSDKKGLKQLLGKLDEFSAGPRAWAREKERV</sequence>
<dbReference type="EMBL" id="NFZT01000001">
    <property type="protein sequence ID" value="OWV33943.1"/>
    <property type="molecule type" value="Genomic_DNA"/>
</dbReference>